<evidence type="ECO:0000256" key="3">
    <source>
        <dbReference type="ARBA" id="ARBA00023163"/>
    </source>
</evidence>
<dbReference type="SUPFAM" id="SSF46785">
    <property type="entry name" value="Winged helix' DNA-binding domain"/>
    <property type="match status" value="1"/>
</dbReference>
<dbReference type="PROSITE" id="PS51063">
    <property type="entry name" value="HTH_CRP_2"/>
    <property type="match status" value="1"/>
</dbReference>
<protein>
    <submittedName>
        <fullName evidence="6">cAMP-binding protein</fullName>
    </submittedName>
</protein>
<dbReference type="Pfam" id="PF13545">
    <property type="entry name" value="HTH_Crp_2"/>
    <property type="match status" value="1"/>
</dbReference>
<dbReference type="CDD" id="cd00038">
    <property type="entry name" value="CAP_ED"/>
    <property type="match status" value="1"/>
</dbReference>
<dbReference type="PANTHER" id="PTHR24567:SF75">
    <property type="entry name" value="FUMARATE AND NITRATE REDUCTION REGULATORY PROTEIN"/>
    <property type="match status" value="1"/>
</dbReference>
<reference evidence="6 7" key="1">
    <citation type="submission" date="2018-10" db="EMBL/GenBank/DDBJ databases">
        <title>Rhizobium etli, R. leguminosarum and a new Rhizobium genospecies from Phaseolus dumosus.</title>
        <authorList>
            <person name="Ramirez-Puebla S.T."/>
            <person name="Rogel-Hernandez M.A."/>
            <person name="Guerrero G."/>
            <person name="Ormeno-Orrillo E."/>
            <person name="Martinez-Romero J.C."/>
            <person name="Negrete-Yankelevich S."/>
            <person name="Martinez-Romero E."/>
        </authorList>
    </citation>
    <scope>NUCLEOTIDE SEQUENCE [LARGE SCALE GENOMIC DNA]</scope>
    <source>
        <strain evidence="6 7">CCGE525</strain>
        <plasmid evidence="7">prccge525c</plasmid>
    </source>
</reference>
<dbReference type="InterPro" id="IPR036390">
    <property type="entry name" value="WH_DNA-bd_sf"/>
</dbReference>
<geneLocation type="plasmid" evidence="7">
    <name>prccge525c</name>
</geneLocation>
<evidence type="ECO:0000259" key="5">
    <source>
        <dbReference type="PROSITE" id="PS51063"/>
    </source>
</evidence>
<evidence type="ECO:0000256" key="2">
    <source>
        <dbReference type="ARBA" id="ARBA00023125"/>
    </source>
</evidence>
<dbReference type="GO" id="GO:0005829">
    <property type="term" value="C:cytosol"/>
    <property type="evidence" value="ECO:0007669"/>
    <property type="project" value="TreeGrafter"/>
</dbReference>
<organism evidence="6 7">
    <name type="scientific">Rhizobium jaguaris</name>
    <dbReference type="NCBI Taxonomy" id="1312183"/>
    <lineage>
        <taxon>Bacteria</taxon>
        <taxon>Pseudomonadati</taxon>
        <taxon>Pseudomonadota</taxon>
        <taxon>Alphaproteobacteria</taxon>
        <taxon>Hyphomicrobiales</taxon>
        <taxon>Rhizobiaceae</taxon>
        <taxon>Rhizobium/Agrobacterium group</taxon>
        <taxon>Rhizobium</taxon>
    </lineage>
</organism>
<keyword evidence="6" id="KW-0614">Plasmid</keyword>
<sequence length="216" mass="24030">MTTLNQAVDRHLPASTGMDFMEQRKPTSSTAFKVRAGQGIYCEGQRANVIYQVQSGAVRVYRLMQNGQRHILSFYGPEEWFGLQDGPFHDDFAEAICDCQLQPFSIGGLPTLPVNLLGIALTSLAYANSRQLMIVRQSALERVAVFMKEMADRHPGVNEFELVMSRADIADYLGLTVESVARSFTKLRTSGIIRLHGRGQRYVRIVNADALAALSM</sequence>
<gene>
    <name evidence="6" type="ORF">CCGE525_23730</name>
</gene>
<dbReference type="RefSeq" id="WP_120706816.1">
    <property type="nucleotide sequence ID" value="NZ_CP032695.1"/>
</dbReference>
<dbReference type="KEGG" id="rjg:CCGE525_23730"/>
<dbReference type="Pfam" id="PF00027">
    <property type="entry name" value="cNMP_binding"/>
    <property type="match status" value="1"/>
</dbReference>
<dbReference type="InterPro" id="IPR036388">
    <property type="entry name" value="WH-like_DNA-bd_sf"/>
</dbReference>
<dbReference type="InterPro" id="IPR012318">
    <property type="entry name" value="HTH_CRP"/>
</dbReference>
<evidence type="ECO:0000256" key="1">
    <source>
        <dbReference type="ARBA" id="ARBA00023015"/>
    </source>
</evidence>
<feature type="domain" description="Cyclic nucleotide-binding" evidence="4">
    <location>
        <begin position="32"/>
        <end position="82"/>
    </location>
</feature>
<dbReference type="SMART" id="SM00419">
    <property type="entry name" value="HTH_CRP"/>
    <property type="match status" value="1"/>
</dbReference>
<evidence type="ECO:0000259" key="4">
    <source>
        <dbReference type="PROSITE" id="PS50042"/>
    </source>
</evidence>
<keyword evidence="1" id="KW-0805">Transcription regulation</keyword>
<dbReference type="Proteomes" id="UP000282195">
    <property type="component" value="Plasmid pRCCGE525c"/>
</dbReference>
<dbReference type="SUPFAM" id="SSF51206">
    <property type="entry name" value="cAMP-binding domain-like"/>
    <property type="match status" value="1"/>
</dbReference>
<keyword evidence="3" id="KW-0804">Transcription</keyword>
<dbReference type="Gene3D" id="1.10.10.10">
    <property type="entry name" value="Winged helix-like DNA-binding domain superfamily/Winged helix DNA-binding domain"/>
    <property type="match status" value="1"/>
</dbReference>
<evidence type="ECO:0000313" key="7">
    <source>
        <dbReference type="Proteomes" id="UP000282195"/>
    </source>
</evidence>
<dbReference type="InterPro" id="IPR014710">
    <property type="entry name" value="RmlC-like_jellyroll"/>
</dbReference>
<keyword evidence="2" id="KW-0238">DNA-binding</keyword>
<accession>A0A387FRC3</accession>
<dbReference type="GO" id="GO:0003677">
    <property type="term" value="F:DNA binding"/>
    <property type="evidence" value="ECO:0007669"/>
    <property type="project" value="UniProtKB-KW"/>
</dbReference>
<dbReference type="PANTHER" id="PTHR24567">
    <property type="entry name" value="CRP FAMILY TRANSCRIPTIONAL REGULATORY PROTEIN"/>
    <property type="match status" value="1"/>
</dbReference>
<dbReference type="GO" id="GO:0003700">
    <property type="term" value="F:DNA-binding transcription factor activity"/>
    <property type="evidence" value="ECO:0007669"/>
    <property type="project" value="TreeGrafter"/>
</dbReference>
<proteinExistence type="predicted"/>
<dbReference type="InterPro" id="IPR000595">
    <property type="entry name" value="cNMP-bd_dom"/>
</dbReference>
<dbReference type="PRINTS" id="PR00034">
    <property type="entry name" value="HTHCRP"/>
</dbReference>
<evidence type="ECO:0000313" key="6">
    <source>
        <dbReference type="EMBL" id="AYG61880.1"/>
    </source>
</evidence>
<dbReference type="EMBL" id="CP032695">
    <property type="protein sequence ID" value="AYG61880.1"/>
    <property type="molecule type" value="Genomic_DNA"/>
</dbReference>
<name>A0A387FRC3_9HYPH</name>
<dbReference type="OrthoDB" id="667966at2"/>
<feature type="domain" description="HTH crp-type" evidence="5">
    <location>
        <begin position="137"/>
        <end position="209"/>
    </location>
</feature>
<dbReference type="PROSITE" id="PS50042">
    <property type="entry name" value="CNMP_BINDING_3"/>
    <property type="match status" value="1"/>
</dbReference>
<dbReference type="InterPro" id="IPR050397">
    <property type="entry name" value="Env_Response_Regulators"/>
</dbReference>
<keyword evidence="7" id="KW-1185">Reference proteome</keyword>
<dbReference type="Gene3D" id="2.60.120.10">
    <property type="entry name" value="Jelly Rolls"/>
    <property type="match status" value="1"/>
</dbReference>
<dbReference type="CDD" id="cd00092">
    <property type="entry name" value="HTH_CRP"/>
    <property type="match status" value="1"/>
</dbReference>
<dbReference type="AlphaFoldDB" id="A0A387FRC3"/>
<dbReference type="InterPro" id="IPR018490">
    <property type="entry name" value="cNMP-bd_dom_sf"/>
</dbReference>